<keyword evidence="2" id="KW-1185">Reference proteome</keyword>
<evidence type="ECO:0000313" key="2">
    <source>
        <dbReference type="Proteomes" id="UP001472677"/>
    </source>
</evidence>
<protein>
    <submittedName>
        <fullName evidence="1">Uncharacterized protein</fullName>
    </submittedName>
</protein>
<name>A0ABR2CC50_9ROSI</name>
<proteinExistence type="predicted"/>
<reference evidence="1 2" key="1">
    <citation type="journal article" date="2024" name="G3 (Bethesda)">
        <title>Genome assembly of Hibiscus sabdariffa L. provides insights into metabolisms of medicinal natural products.</title>
        <authorList>
            <person name="Kim T."/>
        </authorList>
    </citation>
    <scope>NUCLEOTIDE SEQUENCE [LARGE SCALE GENOMIC DNA]</scope>
    <source>
        <strain evidence="1">TK-2024</strain>
        <tissue evidence="1">Old leaves</tissue>
    </source>
</reference>
<accession>A0ABR2CC50</accession>
<gene>
    <name evidence="1" type="ORF">V6N12_032267</name>
</gene>
<comment type="caution">
    <text evidence="1">The sequence shown here is derived from an EMBL/GenBank/DDBJ whole genome shotgun (WGS) entry which is preliminary data.</text>
</comment>
<sequence>MDIICFAYVFLQDREEAKTAYIAETNNVGTHDSTSRPLLVTLMPELCHRADHLLFIEQLMRLLRRDLSSRKGDKWQPPRALHVKCNIDASSFAEEQVEGFAGTVRDARPRSDSQMFSTGFGSANSDPKVIEAYATREALPRHKGL</sequence>
<dbReference type="EMBL" id="JBBPBM010000056">
    <property type="protein sequence ID" value="KAK8517068.1"/>
    <property type="molecule type" value="Genomic_DNA"/>
</dbReference>
<dbReference type="Proteomes" id="UP001472677">
    <property type="component" value="Unassembled WGS sequence"/>
</dbReference>
<organism evidence="1 2">
    <name type="scientific">Hibiscus sabdariffa</name>
    <name type="common">roselle</name>
    <dbReference type="NCBI Taxonomy" id="183260"/>
    <lineage>
        <taxon>Eukaryota</taxon>
        <taxon>Viridiplantae</taxon>
        <taxon>Streptophyta</taxon>
        <taxon>Embryophyta</taxon>
        <taxon>Tracheophyta</taxon>
        <taxon>Spermatophyta</taxon>
        <taxon>Magnoliopsida</taxon>
        <taxon>eudicotyledons</taxon>
        <taxon>Gunneridae</taxon>
        <taxon>Pentapetalae</taxon>
        <taxon>rosids</taxon>
        <taxon>malvids</taxon>
        <taxon>Malvales</taxon>
        <taxon>Malvaceae</taxon>
        <taxon>Malvoideae</taxon>
        <taxon>Hibiscus</taxon>
    </lineage>
</organism>
<evidence type="ECO:0000313" key="1">
    <source>
        <dbReference type="EMBL" id="KAK8517068.1"/>
    </source>
</evidence>